<dbReference type="STRING" id="9568.ENSMLEP00000031852"/>
<protein>
    <recommendedName>
        <fullName evidence="5">3-beta hydroxysteroid dehydrogenase/isomerase domain-containing protein</fullName>
    </recommendedName>
</protein>
<keyword evidence="3" id="KW-0520">NAD</keyword>
<sequence>MTGWSCLVTGAGGFLGQRIICLLVEKTELKEIRALDKAFRPGLREEFSKLQNKTKLTVLEGDILDEPFLKRACQDVLVVIHTSCIIDVSGVPHRKSIMNVNVNGTQLLLEACVQASVPVFIYPSALEVAGPNSYKEIIENLAEKAVLAANGWTLKNGDTFYTCVLRPMYIYGEGSPFLTANINEALSNNGILSSVGKFSTVNPVYFGNVAWAHILALRALRDPKKALSVRGQFYCISDDTSHQSYDNFNYTLSKEFDLLCSPSYKKAQQDLAYEPLYSWEEAKQKTVEWVGSLVDRHKETLKSKTQ</sequence>
<dbReference type="Pfam" id="PF01073">
    <property type="entry name" value="3Beta_HSD"/>
    <property type="match status" value="1"/>
</dbReference>
<keyword evidence="7" id="KW-1185">Reference proteome</keyword>
<dbReference type="GO" id="GO:0006694">
    <property type="term" value="P:steroid biosynthetic process"/>
    <property type="evidence" value="ECO:0007669"/>
    <property type="project" value="InterPro"/>
</dbReference>
<evidence type="ECO:0000256" key="3">
    <source>
        <dbReference type="ARBA" id="ARBA00023027"/>
    </source>
</evidence>
<evidence type="ECO:0000256" key="4">
    <source>
        <dbReference type="RuleBase" id="RU004475"/>
    </source>
</evidence>
<dbReference type="InterPro" id="IPR036291">
    <property type="entry name" value="NAD(P)-bd_dom_sf"/>
</dbReference>
<reference evidence="6" key="2">
    <citation type="submission" date="2025-09" db="UniProtKB">
        <authorList>
            <consortium name="Ensembl"/>
        </authorList>
    </citation>
    <scope>IDENTIFICATION</scope>
</reference>
<organism evidence="6 7">
    <name type="scientific">Mandrillus leucophaeus</name>
    <name type="common">Drill</name>
    <name type="synonym">Papio leucophaeus</name>
    <dbReference type="NCBI Taxonomy" id="9568"/>
    <lineage>
        <taxon>Eukaryota</taxon>
        <taxon>Metazoa</taxon>
        <taxon>Chordata</taxon>
        <taxon>Craniata</taxon>
        <taxon>Vertebrata</taxon>
        <taxon>Euteleostomi</taxon>
        <taxon>Mammalia</taxon>
        <taxon>Eutheria</taxon>
        <taxon>Euarchontoglires</taxon>
        <taxon>Primates</taxon>
        <taxon>Haplorrhini</taxon>
        <taxon>Catarrhini</taxon>
        <taxon>Cercopithecidae</taxon>
        <taxon>Cercopithecinae</taxon>
        <taxon>Mandrillus</taxon>
    </lineage>
</organism>
<evidence type="ECO:0000256" key="2">
    <source>
        <dbReference type="ARBA" id="ARBA00023002"/>
    </source>
</evidence>
<dbReference type="Gene3D" id="3.40.50.720">
    <property type="entry name" value="NAD(P)-binding Rossmann-like Domain"/>
    <property type="match status" value="1"/>
</dbReference>
<dbReference type="Proteomes" id="UP000233140">
    <property type="component" value="Unassembled WGS sequence"/>
</dbReference>
<dbReference type="InterPro" id="IPR050177">
    <property type="entry name" value="Lipid_A_modif_metabolic_enz"/>
</dbReference>
<comment type="similarity">
    <text evidence="1 4">Belongs to the 3-beta-HSD family.</text>
</comment>
<dbReference type="PANTHER" id="PTHR43245:SF51">
    <property type="entry name" value="SHORT CHAIN DEHYDROGENASE_REDUCTASE FAMILY 42E, MEMBER 2"/>
    <property type="match status" value="1"/>
</dbReference>
<accession>A0A2K5ZVM5</accession>
<feature type="domain" description="3-beta hydroxysteroid dehydrogenase/isomerase" evidence="5">
    <location>
        <begin position="7"/>
        <end position="258"/>
    </location>
</feature>
<name>A0A2K5ZVM5_MANLE</name>
<dbReference type="OMA" id="DTFYTCA"/>
<evidence type="ECO:0000313" key="6">
    <source>
        <dbReference type="Ensembl" id="ENSMLEP00000031852.1"/>
    </source>
</evidence>
<evidence type="ECO:0000259" key="5">
    <source>
        <dbReference type="Pfam" id="PF01073"/>
    </source>
</evidence>
<dbReference type="PANTHER" id="PTHR43245">
    <property type="entry name" value="BIFUNCTIONAL POLYMYXIN RESISTANCE PROTEIN ARNA"/>
    <property type="match status" value="1"/>
</dbReference>
<evidence type="ECO:0000313" key="7">
    <source>
        <dbReference type="Proteomes" id="UP000233140"/>
    </source>
</evidence>
<dbReference type="GeneTree" id="ENSGT00940000161374"/>
<dbReference type="AlphaFoldDB" id="A0A2K5ZVM5"/>
<proteinExistence type="inferred from homology"/>
<keyword evidence="2 4" id="KW-0560">Oxidoreductase</keyword>
<reference evidence="6" key="1">
    <citation type="submission" date="2025-08" db="UniProtKB">
        <authorList>
            <consortium name="Ensembl"/>
        </authorList>
    </citation>
    <scope>IDENTIFICATION</scope>
</reference>
<dbReference type="SUPFAM" id="SSF51735">
    <property type="entry name" value="NAD(P)-binding Rossmann-fold domains"/>
    <property type="match status" value="1"/>
</dbReference>
<dbReference type="GO" id="GO:0016616">
    <property type="term" value="F:oxidoreductase activity, acting on the CH-OH group of donors, NAD or NADP as acceptor"/>
    <property type="evidence" value="ECO:0007669"/>
    <property type="project" value="InterPro"/>
</dbReference>
<dbReference type="InterPro" id="IPR002225">
    <property type="entry name" value="3Beta_OHSteriod_DH/Estase"/>
</dbReference>
<evidence type="ECO:0000256" key="1">
    <source>
        <dbReference type="ARBA" id="ARBA00009219"/>
    </source>
</evidence>
<dbReference type="Ensembl" id="ENSMLET00000055426.1">
    <property type="protein sequence ID" value="ENSMLEP00000031852.1"/>
    <property type="gene ID" value="ENSMLEG00000040136.1"/>
</dbReference>